<keyword evidence="7" id="KW-0964">Secreted</keyword>
<dbReference type="OrthoDB" id="2019149at2759"/>
<evidence type="ECO:0000256" key="5">
    <source>
        <dbReference type="ARBA" id="ARBA00013229"/>
    </source>
</evidence>
<keyword evidence="15" id="KW-1185">Reference proteome</keyword>
<evidence type="ECO:0000256" key="2">
    <source>
        <dbReference type="ARBA" id="ARBA00005184"/>
    </source>
</evidence>
<dbReference type="UniPathway" id="UPA00545">
    <property type="reaction ID" value="UER00823"/>
</dbReference>
<reference evidence="16" key="2">
    <citation type="submission" date="2025-08" db="UniProtKB">
        <authorList>
            <consortium name="RefSeq"/>
        </authorList>
    </citation>
    <scope>IDENTIFICATION</scope>
    <source>
        <tissue evidence="16">Leaves</tissue>
    </source>
</reference>
<dbReference type="InterPro" id="IPR035513">
    <property type="entry name" value="Invertase/methylesterase_inhib"/>
</dbReference>
<dbReference type="NCBIfam" id="TIGR01614">
    <property type="entry name" value="PME_inhib"/>
    <property type="match status" value="1"/>
</dbReference>
<name>A0A6P6VXL3_COFAR</name>
<gene>
    <name evidence="16" type="primary">LOC113727732</name>
</gene>
<dbReference type="InterPro" id="IPR000070">
    <property type="entry name" value="Pectinesterase_cat"/>
</dbReference>
<dbReference type="PROSITE" id="PS00503">
    <property type="entry name" value="PECTINESTERASE_2"/>
    <property type="match status" value="1"/>
</dbReference>
<dbReference type="InterPro" id="IPR006501">
    <property type="entry name" value="Pectinesterase_inhib_dom"/>
</dbReference>
<evidence type="ECO:0000256" key="7">
    <source>
        <dbReference type="ARBA" id="ARBA00022525"/>
    </source>
</evidence>
<evidence type="ECO:0000256" key="12">
    <source>
        <dbReference type="PROSITE-ProRule" id="PRU10040"/>
    </source>
</evidence>
<evidence type="ECO:0000256" key="3">
    <source>
        <dbReference type="ARBA" id="ARBA00006027"/>
    </source>
</evidence>
<comment type="similarity">
    <text evidence="4">In the C-terminal section; belongs to the pectinesterase family.</text>
</comment>
<comment type="similarity">
    <text evidence="3">In the N-terminal section; belongs to the PMEI family.</text>
</comment>
<organism evidence="15 16">
    <name type="scientific">Coffea arabica</name>
    <name type="common">Arabian coffee</name>
    <dbReference type="NCBI Taxonomy" id="13443"/>
    <lineage>
        <taxon>Eukaryota</taxon>
        <taxon>Viridiplantae</taxon>
        <taxon>Streptophyta</taxon>
        <taxon>Embryophyta</taxon>
        <taxon>Tracheophyta</taxon>
        <taxon>Spermatophyta</taxon>
        <taxon>Magnoliopsida</taxon>
        <taxon>eudicotyledons</taxon>
        <taxon>Gunneridae</taxon>
        <taxon>Pentapetalae</taxon>
        <taxon>asterids</taxon>
        <taxon>lamiids</taxon>
        <taxon>Gentianales</taxon>
        <taxon>Rubiaceae</taxon>
        <taxon>Ixoroideae</taxon>
        <taxon>Gardenieae complex</taxon>
        <taxon>Bertiereae - Coffeeae clade</taxon>
        <taxon>Coffeeae</taxon>
        <taxon>Coffea</taxon>
    </lineage>
</organism>
<evidence type="ECO:0000256" key="11">
    <source>
        <dbReference type="ARBA" id="ARBA00047928"/>
    </source>
</evidence>
<dbReference type="AlphaFoldDB" id="A0A6P6VXL3"/>
<protein>
    <recommendedName>
        <fullName evidence="5 13">Pectinesterase</fullName>
        <ecNumber evidence="5 13">3.1.1.11</ecNumber>
    </recommendedName>
</protein>
<evidence type="ECO:0000256" key="1">
    <source>
        <dbReference type="ARBA" id="ARBA00004191"/>
    </source>
</evidence>
<proteinExistence type="inferred from homology"/>
<dbReference type="Pfam" id="PF04043">
    <property type="entry name" value="PMEI"/>
    <property type="match status" value="1"/>
</dbReference>
<keyword evidence="6" id="KW-0134">Cell wall</keyword>
<sequence length="567" mass="61707">MEKMSMSTFLSCTTLLLLISVICSISFPHVHASSSSPSKPTSSDALCDLTPYSTFCKSQFPQNKSTNIHDHGRLSIQKSLSTSTVLLSAINRHLSSKSSLLSQTAVFALQDCQDLVTTNVDLLSNILQTIKNSDGLQGSQYEDSNTWLSATITCLQTCLDGLKAVLSASPVASELSPSLTDGSMLSGVSLALLKYGWKPSTGKSRLLGELFHLSMAKYARKSLWNAKFYESTNGRKLLQIGGMSVNITKTVVVNPDGSGNYITINDAILAAPNNTKAGKGYYLIRVVAGVYQEYISIASNKKYLMMVGDGINKTIITGNHSVDDGWTTFDSPTFAVTAQGFVAMNITFRNTAGAIKHQAVALRSGADLSTFYKCSFEGYQDTLYTHSMRQFYRECDIYGTVDYIFGNAAVVLQMCNIYSRLPVQGQFNTITAQGKVDINQNTGTSIQDCNILAARDLALSNATVNTYLGRPWKNYSTTVVMESFMDKLINPAGWAPWSGDFALSTLYYAEYNNTGPGSKTTKRVTWPGYHVITKSSDVSNFTVSNFISGDSWLPATGVPYLGGFLHS</sequence>
<dbReference type="RefSeq" id="XP_027107853.1">
    <property type="nucleotide sequence ID" value="XM_027252052.2"/>
</dbReference>
<evidence type="ECO:0000259" key="14">
    <source>
        <dbReference type="SMART" id="SM00856"/>
    </source>
</evidence>
<dbReference type="SUPFAM" id="SSF51126">
    <property type="entry name" value="Pectin lyase-like"/>
    <property type="match status" value="1"/>
</dbReference>
<keyword evidence="13" id="KW-0732">Signal</keyword>
<evidence type="ECO:0000313" key="15">
    <source>
        <dbReference type="Proteomes" id="UP001652660"/>
    </source>
</evidence>
<keyword evidence="9 13" id="KW-0063">Aspartyl esterase</keyword>
<dbReference type="PANTHER" id="PTHR31707">
    <property type="entry name" value="PECTINESTERASE"/>
    <property type="match status" value="1"/>
</dbReference>
<dbReference type="EC" id="3.1.1.11" evidence="5 13"/>
<dbReference type="SUPFAM" id="SSF101148">
    <property type="entry name" value="Plant invertase/pectin methylesterase inhibitor"/>
    <property type="match status" value="1"/>
</dbReference>
<accession>A0A6P6VXL3</accession>
<evidence type="ECO:0000256" key="9">
    <source>
        <dbReference type="ARBA" id="ARBA00023085"/>
    </source>
</evidence>
<feature type="domain" description="Pectinesterase inhibitor" evidence="14">
    <location>
        <begin position="38"/>
        <end position="192"/>
    </location>
</feature>
<dbReference type="GeneID" id="113727732"/>
<feature type="signal peptide" evidence="13">
    <location>
        <begin position="1"/>
        <end position="32"/>
    </location>
</feature>
<dbReference type="GO" id="GO:0042545">
    <property type="term" value="P:cell wall modification"/>
    <property type="evidence" value="ECO:0007669"/>
    <property type="project" value="UniProtKB-UniRule"/>
</dbReference>
<evidence type="ECO:0000256" key="13">
    <source>
        <dbReference type="RuleBase" id="RU000589"/>
    </source>
</evidence>
<dbReference type="GO" id="GO:0030599">
    <property type="term" value="F:pectinesterase activity"/>
    <property type="evidence" value="ECO:0007669"/>
    <property type="project" value="UniProtKB-UniRule"/>
</dbReference>
<comment type="pathway">
    <text evidence="2 13">Glycan metabolism; pectin degradation; 2-dehydro-3-deoxy-D-gluconate from pectin: step 1/5.</text>
</comment>
<dbReference type="Gene3D" id="1.20.140.40">
    <property type="entry name" value="Invertase/pectin methylesterase inhibitor family protein"/>
    <property type="match status" value="1"/>
</dbReference>
<evidence type="ECO:0000256" key="4">
    <source>
        <dbReference type="ARBA" id="ARBA00007786"/>
    </source>
</evidence>
<dbReference type="Gene3D" id="2.160.20.10">
    <property type="entry name" value="Single-stranded right-handed beta-helix, Pectin lyase-like"/>
    <property type="match status" value="1"/>
</dbReference>
<evidence type="ECO:0000313" key="16">
    <source>
        <dbReference type="RefSeq" id="XP_027107853.1"/>
    </source>
</evidence>
<reference evidence="15" key="1">
    <citation type="journal article" date="2025" name="Foods">
        <title>Unveiling the Microbial Signatures of Arabica Coffee Cherries: Insights into Ripeness Specific Diversity, Functional Traits, and Implications for Quality and Safety.</title>
        <authorList>
            <consortium name="RefSeq"/>
            <person name="Tenea G.N."/>
            <person name="Cifuentes V."/>
            <person name="Reyes P."/>
            <person name="Cevallos-Vallejos M."/>
        </authorList>
    </citation>
    <scope>NUCLEOTIDE SEQUENCE [LARGE SCALE GENOMIC DNA]</scope>
</reference>
<keyword evidence="10" id="KW-0961">Cell wall biogenesis/degradation</keyword>
<feature type="chain" id="PRO_5028504422" description="Pectinesterase" evidence="13">
    <location>
        <begin position="33"/>
        <end position="567"/>
    </location>
</feature>
<evidence type="ECO:0000256" key="10">
    <source>
        <dbReference type="ARBA" id="ARBA00023316"/>
    </source>
</evidence>
<dbReference type="CDD" id="cd15798">
    <property type="entry name" value="PMEI-like_3"/>
    <property type="match status" value="1"/>
</dbReference>
<evidence type="ECO:0000256" key="8">
    <source>
        <dbReference type="ARBA" id="ARBA00022801"/>
    </source>
</evidence>
<dbReference type="SMART" id="SM00856">
    <property type="entry name" value="PMEI"/>
    <property type="match status" value="1"/>
</dbReference>
<dbReference type="Proteomes" id="UP001652660">
    <property type="component" value="Chromosome 2c"/>
</dbReference>
<keyword evidence="8 13" id="KW-0378">Hydrolase</keyword>
<evidence type="ECO:0000256" key="6">
    <source>
        <dbReference type="ARBA" id="ARBA00022512"/>
    </source>
</evidence>
<dbReference type="InterPro" id="IPR011050">
    <property type="entry name" value="Pectin_lyase_fold/virulence"/>
</dbReference>
<dbReference type="GO" id="GO:0045490">
    <property type="term" value="P:pectin catabolic process"/>
    <property type="evidence" value="ECO:0007669"/>
    <property type="project" value="UniProtKB-UniRule"/>
</dbReference>
<dbReference type="Pfam" id="PF01095">
    <property type="entry name" value="Pectinesterase"/>
    <property type="match status" value="1"/>
</dbReference>
<comment type="subcellular location">
    <subcellularLocation>
        <location evidence="1">Secreted</location>
        <location evidence="1">Cell wall</location>
    </subcellularLocation>
</comment>
<dbReference type="InterPro" id="IPR033131">
    <property type="entry name" value="Pectinesterase_Asp_AS"/>
</dbReference>
<dbReference type="GO" id="GO:0004857">
    <property type="term" value="F:enzyme inhibitor activity"/>
    <property type="evidence" value="ECO:0007669"/>
    <property type="project" value="InterPro"/>
</dbReference>
<feature type="active site" evidence="12">
    <location>
        <position position="402"/>
    </location>
</feature>
<dbReference type="InterPro" id="IPR012334">
    <property type="entry name" value="Pectin_lyas_fold"/>
</dbReference>
<comment type="catalytic activity">
    <reaction evidence="11 13">
        <text>[(1-&gt;4)-alpha-D-galacturonosyl methyl ester](n) + n H2O = [(1-&gt;4)-alpha-D-galacturonosyl](n) + n methanol + n H(+)</text>
        <dbReference type="Rhea" id="RHEA:22380"/>
        <dbReference type="Rhea" id="RHEA-COMP:14570"/>
        <dbReference type="Rhea" id="RHEA-COMP:14573"/>
        <dbReference type="ChEBI" id="CHEBI:15377"/>
        <dbReference type="ChEBI" id="CHEBI:15378"/>
        <dbReference type="ChEBI" id="CHEBI:17790"/>
        <dbReference type="ChEBI" id="CHEBI:140522"/>
        <dbReference type="ChEBI" id="CHEBI:140523"/>
        <dbReference type="EC" id="3.1.1.11"/>
    </reaction>
</comment>
<dbReference type="FunFam" id="2.160.20.10:FF:000001">
    <property type="entry name" value="Pectinesterase"/>
    <property type="match status" value="1"/>
</dbReference>